<dbReference type="SUPFAM" id="SSF54928">
    <property type="entry name" value="RNA-binding domain, RBD"/>
    <property type="match status" value="1"/>
</dbReference>
<evidence type="ECO:0000256" key="1">
    <source>
        <dbReference type="ARBA" id="ARBA00022737"/>
    </source>
</evidence>
<evidence type="ECO:0000256" key="2">
    <source>
        <dbReference type="ARBA" id="ARBA00022884"/>
    </source>
</evidence>
<dbReference type="OrthoDB" id="1875751at2759"/>
<dbReference type="InterPro" id="IPR012677">
    <property type="entry name" value="Nucleotide-bd_a/b_plait_sf"/>
</dbReference>
<dbReference type="PANTHER" id="PTHR48032:SF6">
    <property type="entry name" value="RNA-BINDING (RRM_RBD_RNP MOTIFS) FAMILY PROTEIN"/>
    <property type="match status" value="1"/>
</dbReference>
<dbReference type="InterPro" id="IPR000504">
    <property type="entry name" value="RRM_dom"/>
</dbReference>
<evidence type="ECO:0000313" key="7">
    <source>
        <dbReference type="Proteomes" id="UP000230750"/>
    </source>
</evidence>
<dbReference type="SMART" id="SM00360">
    <property type="entry name" value="RRM"/>
    <property type="match status" value="1"/>
</dbReference>
<dbReference type="EMBL" id="MRZV01001637">
    <property type="protein sequence ID" value="PIK36666.1"/>
    <property type="molecule type" value="Genomic_DNA"/>
</dbReference>
<keyword evidence="4" id="KW-0812">Transmembrane</keyword>
<dbReference type="GO" id="GO:0006417">
    <property type="term" value="P:regulation of translation"/>
    <property type="evidence" value="ECO:0007669"/>
    <property type="project" value="TreeGrafter"/>
</dbReference>
<dbReference type="Proteomes" id="UP000230750">
    <property type="component" value="Unassembled WGS sequence"/>
</dbReference>
<dbReference type="AlphaFoldDB" id="A0A2G8JLP0"/>
<accession>A0A2G8JLP0</accession>
<comment type="caution">
    <text evidence="6">The sequence shown here is derived from an EMBL/GenBank/DDBJ whole genome shotgun (WGS) entry which is preliminary data.</text>
</comment>
<dbReference type="STRING" id="307972.A0A2G8JLP0"/>
<evidence type="ECO:0000256" key="4">
    <source>
        <dbReference type="SAM" id="Phobius"/>
    </source>
</evidence>
<keyword evidence="1" id="KW-0677">Repeat</keyword>
<dbReference type="PROSITE" id="PS50102">
    <property type="entry name" value="RRM"/>
    <property type="match status" value="1"/>
</dbReference>
<name>A0A2G8JLP0_STIJA</name>
<feature type="domain" description="RRM" evidence="5">
    <location>
        <begin position="28"/>
        <end position="109"/>
    </location>
</feature>
<evidence type="ECO:0000256" key="3">
    <source>
        <dbReference type="PROSITE-ProRule" id="PRU00176"/>
    </source>
</evidence>
<dbReference type="GO" id="GO:0003729">
    <property type="term" value="F:mRNA binding"/>
    <property type="evidence" value="ECO:0007669"/>
    <property type="project" value="TreeGrafter"/>
</dbReference>
<keyword evidence="4" id="KW-1133">Transmembrane helix</keyword>
<evidence type="ECO:0000259" key="5">
    <source>
        <dbReference type="PROSITE" id="PS50102"/>
    </source>
</evidence>
<feature type="transmembrane region" description="Helical" evidence="4">
    <location>
        <begin position="6"/>
        <end position="24"/>
    </location>
</feature>
<gene>
    <name evidence="6" type="ORF">BSL78_26501</name>
</gene>
<sequence>MEKLIIIIKVIFVFIFNYFLQNNLESLRKLFIGGLDRKSSEEDIKEVLSSYGSIVDCVVIRDAVTKNSRGFGFVTFDAVEATDSVLETRRESGGLLIKEKQVEIKRAIPRDVSMPV</sequence>
<protein>
    <recommendedName>
        <fullName evidence="5">RRM domain-containing protein</fullName>
    </recommendedName>
</protein>
<dbReference type="PANTHER" id="PTHR48032">
    <property type="entry name" value="RNA-BINDING PROTEIN MUSASHI HOMOLOG RBP6"/>
    <property type="match status" value="1"/>
</dbReference>
<keyword evidence="4" id="KW-0472">Membrane</keyword>
<reference evidence="6 7" key="1">
    <citation type="journal article" date="2017" name="PLoS Biol.">
        <title>The sea cucumber genome provides insights into morphological evolution and visceral regeneration.</title>
        <authorList>
            <person name="Zhang X."/>
            <person name="Sun L."/>
            <person name="Yuan J."/>
            <person name="Sun Y."/>
            <person name="Gao Y."/>
            <person name="Zhang L."/>
            <person name="Li S."/>
            <person name="Dai H."/>
            <person name="Hamel J.F."/>
            <person name="Liu C."/>
            <person name="Yu Y."/>
            <person name="Liu S."/>
            <person name="Lin W."/>
            <person name="Guo K."/>
            <person name="Jin S."/>
            <person name="Xu P."/>
            <person name="Storey K.B."/>
            <person name="Huan P."/>
            <person name="Zhang T."/>
            <person name="Zhou Y."/>
            <person name="Zhang J."/>
            <person name="Lin C."/>
            <person name="Li X."/>
            <person name="Xing L."/>
            <person name="Huo D."/>
            <person name="Sun M."/>
            <person name="Wang L."/>
            <person name="Mercier A."/>
            <person name="Li F."/>
            <person name="Yang H."/>
            <person name="Xiang J."/>
        </authorList>
    </citation>
    <scope>NUCLEOTIDE SEQUENCE [LARGE SCALE GENOMIC DNA]</scope>
    <source>
        <strain evidence="6">Shaxun</strain>
        <tissue evidence="6">Muscle</tissue>
    </source>
</reference>
<dbReference type="Gene3D" id="3.30.70.330">
    <property type="match status" value="1"/>
</dbReference>
<organism evidence="6 7">
    <name type="scientific">Stichopus japonicus</name>
    <name type="common">Sea cucumber</name>
    <dbReference type="NCBI Taxonomy" id="307972"/>
    <lineage>
        <taxon>Eukaryota</taxon>
        <taxon>Metazoa</taxon>
        <taxon>Echinodermata</taxon>
        <taxon>Eleutherozoa</taxon>
        <taxon>Echinozoa</taxon>
        <taxon>Holothuroidea</taxon>
        <taxon>Aspidochirotacea</taxon>
        <taxon>Aspidochirotida</taxon>
        <taxon>Stichopodidae</taxon>
        <taxon>Apostichopus</taxon>
    </lineage>
</organism>
<evidence type="ECO:0000313" key="6">
    <source>
        <dbReference type="EMBL" id="PIK36666.1"/>
    </source>
</evidence>
<proteinExistence type="predicted"/>
<keyword evidence="2 3" id="KW-0694">RNA-binding</keyword>
<dbReference type="InterPro" id="IPR035979">
    <property type="entry name" value="RBD_domain_sf"/>
</dbReference>
<keyword evidence="7" id="KW-1185">Reference proteome</keyword>
<dbReference type="Pfam" id="PF00076">
    <property type="entry name" value="RRM_1"/>
    <property type="match status" value="1"/>
</dbReference>